<reference evidence="8 9" key="1">
    <citation type="submission" date="2019-03" db="EMBL/GenBank/DDBJ databases">
        <title>Genomics of glacier-inhabiting Cryobacterium strains.</title>
        <authorList>
            <person name="Liu Q."/>
            <person name="Xin Y.-H."/>
        </authorList>
    </citation>
    <scope>NUCLEOTIDE SEQUENCE [LARGE SCALE GENOMIC DNA]</scope>
    <source>
        <strain evidence="9">TMT1-22</strain>
    </source>
</reference>
<evidence type="ECO:0000313" key="8">
    <source>
        <dbReference type="EMBL" id="TFC43426.1"/>
    </source>
</evidence>
<name>A0AAQ2C4N6_9MICO</name>
<feature type="region of interest" description="Disordered" evidence="5">
    <location>
        <begin position="865"/>
        <end position="885"/>
    </location>
</feature>
<dbReference type="PROSITE" id="PS50006">
    <property type="entry name" value="FHA_DOMAIN"/>
    <property type="match status" value="1"/>
</dbReference>
<dbReference type="SMART" id="SM00240">
    <property type="entry name" value="FHA"/>
    <property type="match status" value="1"/>
</dbReference>
<dbReference type="CDD" id="cd00060">
    <property type="entry name" value="FHA"/>
    <property type="match status" value="1"/>
</dbReference>
<dbReference type="InterPro" id="IPR008984">
    <property type="entry name" value="SMAD_FHA_dom_sf"/>
</dbReference>
<gene>
    <name evidence="8" type="ORF">E3O49_13275</name>
</gene>
<evidence type="ECO:0000256" key="4">
    <source>
        <dbReference type="PROSITE-ProRule" id="PRU00289"/>
    </source>
</evidence>
<evidence type="ECO:0000313" key="9">
    <source>
        <dbReference type="Proteomes" id="UP000297403"/>
    </source>
</evidence>
<dbReference type="CDD" id="cd01127">
    <property type="entry name" value="TrwB_TraG_TraD_VirD4"/>
    <property type="match status" value="1"/>
</dbReference>
<dbReference type="GO" id="GO:0005524">
    <property type="term" value="F:ATP binding"/>
    <property type="evidence" value="ECO:0007669"/>
    <property type="project" value="UniProtKB-UniRule"/>
</dbReference>
<dbReference type="Gene3D" id="2.60.200.20">
    <property type="match status" value="1"/>
</dbReference>
<sequence length="1428" mass="153019">APGGARSSARAARGAGRGPTAAILRVMSGPDKGAEFRLPVGNSTIGRIPGNDVVLNDELVSKRHVRVEVGPGSIEIVDLNSANGILVDGGLLSRVRLVTGQSIVLGDTELAATLVAGAPVDQSVQVLERGGSLRFNRSPQVEQRYPGREFPAPAIPTDIEPQPFPWLMVISPAIMGIVMFAVTRNPLTLTFVAMMPMMAVGSHFSRIQVSKNKLATTVTAFETQLEDIETRFEEEEPLERASRLRESPSVAEVYGAAIELGPLLWTRRPEHWNFLDLRLGLGSMPSRNTINTKENTSGLPVYLRMVDKLQAKVARISGVPVVENLFLSGALGVCGPATDVADTVRAITVQYAGMHSPAEVTFAAILSPRFTTEFEWLKWLPHTSSPQSRLAGVHLANSAALGTAILNALEELIQSRNSQNGGDGTSRGSHEEGEAASQRGAHVGQRTPESSSATDGAALVVLIDNDAPVDRARLAQMLEDAADARIYPIWMAPNVEALPAACRTFVNVENGLAHAEVGFVRLGMTVPDVTIEGVSVEYARILARRLAPIIDAGAVITDASDLPRSVSMVTLMGEELASEPGTAIERWTQNSSISDRSGAAPVPRKRTGTLRAIVGQSALDAMHLDLRTQGPHALVGGTTGSGKSEFLQAWVLGMAAEYSPDRVTFLFVDYKGGSAFAECTRLPHCVGLVTDLSPHLVRRALTSLRAELHYREHLFNRKKAKDLLELEKRGDPDCPPALVLVIDEFAALAGEVPEFVDGVVDIAQRGRSLGIHLIMATQRPAGVIKDNLRANTNLRVALRMADESDSKDVVGDPIAGTFDPSIPGRAIAKTGPGRLIPFQSGYAGGWTTDEPDVVSVKVGELRFGSQTPWEAPAHESNEPRDLGPNDQVRIVSNLITAAARAGIPAPRRPWLDDLLPAYDLLALRQGRDSMIVMGVSDIPEKQLQEPAFFRPDKDGHMAIYGTGGTGKSALLRTLAISAGASPGSGAVNVYGIDFGTGSLRGVEVLPHVGSIVSGDDHERVGRLLLMLRAELDARALRFSEVNAASIGEYRELAKAPGEARILFLLDGFGTFRQEYETSLARGPLYNTFMRILGEGRPLGIHVVITADRYGSVPTAVNANIQRRVVLRLPDESSYQVLDVPKDVLSEQSPPGRAIVDGYETQLAIIGGTPNVAAQTTSTQALAARLRAAGVAEAPVVGALPKEVSLRELPASVNDLPVIGISDTALQPMGFEPMGTIVIGGPPVSGKTNTIRALVRTIAAWDPDAKFFHIGGRRSQLATDYPWMRSAVKVDDAVALVKELIEAVTDEGVTDRLVIVIENVTQFAASPLEKPLVELAQKVNRSDHTLITDVDIANLGSSFGLVGEMKAARKGIILKPDTHDGESVFKVPFPRVARHEFPEGRGLYVQNGSVYRVQIPLVADSLNADRRKG</sequence>
<keyword evidence="2 4" id="KW-0547">Nucleotide-binding</keyword>
<dbReference type="PANTHER" id="PTHR22683">
    <property type="entry name" value="SPORULATION PROTEIN RELATED"/>
    <property type="match status" value="1"/>
</dbReference>
<evidence type="ECO:0000256" key="1">
    <source>
        <dbReference type="ARBA" id="ARBA00022553"/>
    </source>
</evidence>
<dbReference type="SUPFAM" id="SSF52540">
    <property type="entry name" value="P-loop containing nucleoside triphosphate hydrolases"/>
    <property type="match status" value="2"/>
</dbReference>
<evidence type="ECO:0000256" key="5">
    <source>
        <dbReference type="SAM" id="MobiDB-lite"/>
    </source>
</evidence>
<evidence type="ECO:0000256" key="3">
    <source>
        <dbReference type="ARBA" id="ARBA00022840"/>
    </source>
</evidence>
<evidence type="ECO:0000259" key="7">
    <source>
        <dbReference type="PROSITE" id="PS50901"/>
    </source>
</evidence>
<keyword evidence="1" id="KW-0597">Phosphoprotein</keyword>
<dbReference type="InterPro" id="IPR003593">
    <property type="entry name" value="AAA+_ATPase"/>
</dbReference>
<feature type="domain" description="FtsK" evidence="7">
    <location>
        <begin position="944"/>
        <end position="1135"/>
    </location>
</feature>
<feature type="binding site" evidence="4">
    <location>
        <begin position="961"/>
        <end position="968"/>
    </location>
    <ligand>
        <name>ATP</name>
        <dbReference type="ChEBI" id="CHEBI:30616"/>
    </ligand>
</feature>
<dbReference type="InterPro" id="IPR027417">
    <property type="entry name" value="P-loop_NTPase"/>
</dbReference>
<feature type="domain" description="FHA" evidence="6">
    <location>
        <begin position="43"/>
        <end position="92"/>
    </location>
</feature>
<accession>A0AAQ2C4N6</accession>
<dbReference type="SMART" id="SM00382">
    <property type="entry name" value="AAA"/>
    <property type="match status" value="3"/>
</dbReference>
<dbReference type="PANTHER" id="PTHR22683:SF1">
    <property type="entry name" value="TYPE VII SECRETION SYSTEM PROTEIN ESSC"/>
    <property type="match status" value="1"/>
</dbReference>
<comment type="caution">
    <text evidence="8">The sequence shown here is derived from an EMBL/GenBank/DDBJ whole genome shotgun (WGS) entry which is preliminary data.</text>
</comment>
<evidence type="ECO:0000256" key="2">
    <source>
        <dbReference type="ARBA" id="ARBA00022741"/>
    </source>
</evidence>
<organism evidence="8 9">
    <name type="scientific">Cryobacterium shii</name>
    <dbReference type="NCBI Taxonomy" id="1259235"/>
    <lineage>
        <taxon>Bacteria</taxon>
        <taxon>Bacillati</taxon>
        <taxon>Actinomycetota</taxon>
        <taxon>Actinomycetes</taxon>
        <taxon>Micrococcales</taxon>
        <taxon>Microbacteriaceae</taxon>
        <taxon>Cryobacterium</taxon>
    </lineage>
</organism>
<dbReference type="PROSITE" id="PS50901">
    <property type="entry name" value="FTSK"/>
    <property type="match status" value="2"/>
</dbReference>
<dbReference type="SUPFAM" id="SSF49879">
    <property type="entry name" value="SMAD/FHA domain"/>
    <property type="match status" value="1"/>
</dbReference>
<dbReference type="EMBL" id="SOFY01000070">
    <property type="protein sequence ID" value="TFC43426.1"/>
    <property type="molecule type" value="Genomic_DNA"/>
</dbReference>
<dbReference type="InterPro" id="IPR032030">
    <property type="entry name" value="YscD_cytoplasmic_dom"/>
</dbReference>
<feature type="binding site" evidence="4">
    <location>
        <begin position="637"/>
        <end position="644"/>
    </location>
    <ligand>
        <name>ATP</name>
        <dbReference type="ChEBI" id="CHEBI:30616"/>
    </ligand>
</feature>
<dbReference type="Proteomes" id="UP000297403">
    <property type="component" value="Unassembled WGS sequence"/>
</dbReference>
<dbReference type="Pfam" id="PF01580">
    <property type="entry name" value="FtsK_SpoIIIE"/>
    <property type="match status" value="2"/>
</dbReference>
<keyword evidence="9" id="KW-1185">Reference proteome</keyword>
<dbReference type="Pfam" id="PF16697">
    <property type="entry name" value="Yop-YscD_cpl"/>
    <property type="match status" value="1"/>
</dbReference>
<dbReference type="InterPro" id="IPR002543">
    <property type="entry name" value="FtsK_dom"/>
</dbReference>
<feature type="non-terminal residue" evidence="8">
    <location>
        <position position="1"/>
    </location>
</feature>
<dbReference type="InterPro" id="IPR000253">
    <property type="entry name" value="FHA_dom"/>
</dbReference>
<dbReference type="GO" id="GO:0003677">
    <property type="term" value="F:DNA binding"/>
    <property type="evidence" value="ECO:0007669"/>
    <property type="project" value="InterPro"/>
</dbReference>
<proteinExistence type="predicted"/>
<feature type="domain" description="FtsK" evidence="7">
    <location>
        <begin position="619"/>
        <end position="807"/>
    </location>
</feature>
<dbReference type="InterPro" id="IPR050206">
    <property type="entry name" value="FtsK/SpoIIIE/SftA"/>
</dbReference>
<protein>
    <submittedName>
        <fullName evidence="8">FHA domain-containing protein</fullName>
    </submittedName>
</protein>
<evidence type="ECO:0000259" key="6">
    <source>
        <dbReference type="PROSITE" id="PS50006"/>
    </source>
</evidence>
<dbReference type="Gene3D" id="3.40.50.300">
    <property type="entry name" value="P-loop containing nucleotide triphosphate hydrolases"/>
    <property type="match status" value="4"/>
</dbReference>
<feature type="compositionally biased region" description="Basic and acidic residues" evidence="5">
    <location>
        <begin position="872"/>
        <end position="883"/>
    </location>
</feature>
<feature type="region of interest" description="Disordered" evidence="5">
    <location>
        <begin position="416"/>
        <end position="452"/>
    </location>
</feature>
<keyword evidence="3 4" id="KW-0067">ATP-binding</keyword>